<evidence type="ECO:0000313" key="8">
    <source>
        <dbReference type="EMBL" id="MBZ6077593.1"/>
    </source>
</evidence>
<organism evidence="8 9">
    <name type="scientific">Microvirga puerhi</name>
    <dbReference type="NCBI Taxonomy" id="2876078"/>
    <lineage>
        <taxon>Bacteria</taxon>
        <taxon>Pseudomonadati</taxon>
        <taxon>Pseudomonadota</taxon>
        <taxon>Alphaproteobacteria</taxon>
        <taxon>Hyphomicrobiales</taxon>
        <taxon>Methylobacteriaceae</taxon>
        <taxon>Microvirga</taxon>
    </lineage>
</organism>
<reference evidence="8 9" key="1">
    <citation type="submission" date="2021-09" db="EMBL/GenBank/DDBJ databases">
        <title>The complete genome sequence of a new microorganism.</title>
        <authorList>
            <person name="Zi Z."/>
        </authorList>
    </citation>
    <scope>NUCLEOTIDE SEQUENCE [LARGE SCALE GENOMIC DNA]</scope>
    <source>
        <strain evidence="8 9">WGZ8</strain>
    </source>
</reference>
<evidence type="ECO:0000256" key="5">
    <source>
        <dbReference type="ARBA" id="ARBA00022734"/>
    </source>
</evidence>
<name>A0ABS7VPV2_9HYPH</name>
<feature type="signal peptide" evidence="7">
    <location>
        <begin position="1"/>
        <end position="23"/>
    </location>
</feature>
<dbReference type="Pfam" id="PF07886">
    <property type="entry name" value="BA14K"/>
    <property type="match status" value="1"/>
</dbReference>
<keyword evidence="4" id="KW-0472">Membrane</keyword>
<proteinExistence type="inferred from homology"/>
<keyword evidence="4" id="KW-1003">Cell membrane</keyword>
<evidence type="ECO:0000256" key="1">
    <source>
        <dbReference type="ARBA" id="ARBA00004167"/>
    </source>
</evidence>
<feature type="chain" id="PRO_5046268869" description="Lectin-like protein BA14k" evidence="7">
    <location>
        <begin position="24"/>
        <end position="114"/>
    </location>
</feature>
<protein>
    <recommendedName>
        <fullName evidence="3">Lectin-like protein BA14k</fullName>
    </recommendedName>
</protein>
<comment type="function">
    <text evidence="6">Has immunoglobulin-binding and hemagglutination properties, and can bind to mannose. Essential for virulence. May be involved in LPS biosynthesis or polysaccharide transport.</text>
</comment>
<sequence>MKTVYMFVLACSISAGAIFPAFAQGENLDCNLPEDAMTAYCNHRDLYGKNGPGMGAVNPYGIDPGATGSVMATPGQAAPMADQSRVAACSARYRTYDPASNTFMGRDGRRHTCQ</sequence>
<evidence type="ECO:0000256" key="4">
    <source>
        <dbReference type="ARBA" id="ARBA00022475"/>
    </source>
</evidence>
<evidence type="ECO:0000256" key="6">
    <source>
        <dbReference type="ARBA" id="ARBA00025321"/>
    </source>
</evidence>
<dbReference type="EMBL" id="JAIRBM010000010">
    <property type="protein sequence ID" value="MBZ6077593.1"/>
    <property type="molecule type" value="Genomic_DNA"/>
</dbReference>
<comment type="caution">
    <text evidence="8">The sequence shown here is derived from an EMBL/GenBank/DDBJ whole genome shotgun (WGS) entry which is preliminary data.</text>
</comment>
<dbReference type="InterPro" id="IPR012413">
    <property type="entry name" value="BA14K"/>
</dbReference>
<evidence type="ECO:0000313" key="9">
    <source>
        <dbReference type="Proteomes" id="UP000704176"/>
    </source>
</evidence>
<dbReference type="RefSeq" id="WP_224314132.1">
    <property type="nucleotide sequence ID" value="NZ_JAIRBM010000010.1"/>
</dbReference>
<evidence type="ECO:0000256" key="7">
    <source>
        <dbReference type="SAM" id="SignalP"/>
    </source>
</evidence>
<comment type="similarity">
    <text evidence="2">Belongs to the BA14k family.</text>
</comment>
<keyword evidence="9" id="KW-1185">Reference proteome</keyword>
<keyword evidence="7" id="KW-0732">Signal</keyword>
<comment type="subcellular location">
    <subcellularLocation>
        <location evidence="1">Membrane</location>
        <topology evidence="1">Single-pass membrane protein</topology>
    </subcellularLocation>
</comment>
<evidence type="ECO:0000256" key="2">
    <source>
        <dbReference type="ARBA" id="ARBA00010270"/>
    </source>
</evidence>
<gene>
    <name evidence="8" type="ORF">K9B37_15040</name>
</gene>
<dbReference type="Proteomes" id="UP000704176">
    <property type="component" value="Unassembled WGS sequence"/>
</dbReference>
<keyword evidence="5" id="KW-0430">Lectin</keyword>
<accession>A0ABS7VPV2</accession>
<evidence type="ECO:0000256" key="3">
    <source>
        <dbReference type="ARBA" id="ARBA00020552"/>
    </source>
</evidence>